<protein>
    <submittedName>
        <fullName evidence="1">Uncharacterized protein</fullName>
    </submittedName>
</protein>
<name>A0A6I3L6M3_9NOCA</name>
<accession>A0A6I3L6M3</accession>
<comment type="caution">
    <text evidence="1">The sequence shown here is derived from an EMBL/GenBank/DDBJ whole genome shotgun (WGS) entry which is preliminary data.</text>
</comment>
<dbReference type="AlphaFoldDB" id="A0A6I3L6M3"/>
<dbReference type="EMBL" id="WMBB01000010">
    <property type="protein sequence ID" value="MTE15519.1"/>
    <property type="molecule type" value="Genomic_DNA"/>
</dbReference>
<keyword evidence="2" id="KW-1185">Reference proteome</keyword>
<dbReference type="RefSeq" id="WP_154789938.1">
    <property type="nucleotide sequence ID" value="NZ_WMBB01000010.1"/>
</dbReference>
<evidence type="ECO:0000313" key="2">
    <source>
        <dbReference type="Proteomes" id="UP000432464"/>
    </source>
</evidence>
<proteinExistence type="predicted"/>
<reference evidence="1 2" key="1">
    <citation type="submission" date="2019-11" db="EMBL/GenBank/DDBJ databases">
        <title>Nocardia sp. nov. CT2-14 isolated from soil.</title>
        <authorList>
            <person name="Kanchanasin P."/>
            <person name="Tanasupawat S."/>
            <person name="Yuki M."/>
            <person name="Kudo T."/>
        </authorList>
    </citation>
    <scope>NUCLEOTIDE SEQUENCE [LARGE SCALE GENOMIC DNA]</scope>
    <source>
        <strain evidence="1 2">CT2-14</strain>
    </source>
</reference>
<dbReference type="Proteomes" id="UP000432464">
    <property type="component" value="Unassembled WGS sequence"/>
</dbReference>
<sequence>MTYAGDRAGEHVVAQVIGGPAALIGWARSSWWRPWGQALFQVMAL</sequence>
<gene>
    <name evidence="1" type="ORF">GLP40_22460</name>
</gene>
<organism evidence="1 2">
    <name type="scientific">Nocardia aurantiaca</name>
    <dbReference type="NCBI Taxonomy" id="2675850"/>
    <lineage>
        <taxon>Bacteria</taxon>
        <taxon>Bacillati</taxon>
        <taxon>Actinomycetota</taxon>
        <taxon>Actinomycetes</taxon>
        <taxon>Mycobacteriales</taxon>
        <taxon>Nocardiaceae</taxon>
        <taxon>Nocardia</taxon>
    </lineage>
</organism>
<evidence type="ECO:0000313" key="1">
    <source>
        <dbReference type="EMBL" id="MTE15519.1"/>
    </source>
</evidence>